<dbReference type="AlphaFoldDB" id="A0A5C1A9D0"/>
<keyword evidence="1" id="KW-0732">Signal</keyword>
<evidence type="ECO:0000313" key="3">
    <source>
        <dbReference type="Proteomes" id="UP000324974"/>
    </source>
</evidence>
<protein>
    <recommendedName>
        <fullName evidence="4">TIGR03067 domain-containing protein</fullName>
    </recommendedName>
</protein>
<dbReference type="KEGG" id="lrs:PX52LOC_02245"/>
<dbReference type="Proteomes" id="UP000324974">
    <property type="component" value="Chromosome"/>
</dbReference>
<proteinExistence type="predicted"/>
<keyword evidence="3" id="KW-1185">Reference proteome</keyword>
<reference evidence="3" key="1">
    <citation type="submission" date="2019-08" db="EMBL/GenBank/DDBJ databases">
        <title>Limnoglobus roseus gen. nov., sp. nov., a novel freshwater planctomycete with a giant genome from the family Gemmataceae.</title>
        <authorList>
            <person name="Kulichevskaya I.S."/>
            <person name="Naumoff D.G."/>
            <person name="Miroshnikov K."/>
            <person name="Ivanova A."/>
            <person name="Philippov D.A."/>
            <person name="Hakobyan A."/>
            <person name="Rijpstra I.C."/>
            <person name="Sinninghe Damste J.S."/>
            <person name="Liesack W."/>
            <person name="Dedysh S.N."/>
        </authorList>
    </citation>
    <scope>NUCLEOTIDE SEQUENCE [LARGE SCALE GENOMIC DNA]</scope>
    <source>
        <strain evidence="3">PX52</strain>
    </source>
</reference>
<feature type="signal peptide" evidence="1">
    <location>
        <begin position="1"/>
        <end position="19"/>
    </location>
</feature>
<organism evidence="2 3">
    <name type="scientific">Limnoglobus roseus</name>
    <dbReference type="NCBI Taxonomy" id="2598579"/>
    <lineage>
        <taxon>Bacteria</taxon>
        <taxon>Pseudomonadati</taxon>
        <taxon>Planctomycetota</taxon>
        <taxon>Planctomycetia</taxon>
        <taxon>Gemmatales</taxon>
        <taxon>Gemmataceae</taxon>
        <taxon>Limnoglobus</taxon>
    </lineage>
</organism>
<dbReference type="RefSeq" id="WP_149110154.1">
    <property type="nucleotide sequence ID" value="NZ_CP042425.1"/>
</dbReference>
<dbReference type="EMBL" id="CP042425">
    <property type="protein sequence ID" value="QEL15330.1"/>
    <property type="molecule type" value="Genomic_DNA"/>
</dbReference>
<evidence type="ECO:0000313" key="2">
    <source>
        <dbReference type="EMBL" id="QEL15330.1"/>
    </source>
</evidence>
<accession>A0A5C1A9D0</accession>
<evidence type="ECO:0000256" key="1">
    <source>
        <dbReference type="SAM" id="SignalP"/>
    </source>
</evidence>
<gene>
    <name evidence="2" type="ORF">PX52LOC_02245</name>
</gene>
<name>A0A5C1A9D0_9BACT</name>
<evidence type="ECO:0008006" key="4">
    <source>
        <dbReference type="Google" id="ProtNLM"/>
    </source>
</evidence>
<sequence length="131" mass="14232">MIRSLAVAFALLAASPAFAQDSPVAGSWSGYWISDTSGHRGPLRATVRPVDGGSAYRATYRGRFAAVIPFRYSMTMNVVGSDGGTTYLAGEQRLPLFGTFRYSATVTDADFVSSFDARRDRGRFVMTRTGR</sequence>
<dbReference type="OrthoDB" id="291427at2"/>
<feature type="chain" id="PRO_5022911956" description="TIGR03067 domain-containing protein" evidence="1">
    <location>
        <begin position="20"/>
        <end position="131"/>
    </location>
</feature>